<dbReference type="GO" id="GO:0003824">
    <property type="term" value="F:catalytic activity"/>
    <property type="evidence" value="ECO:0007669"/>
    <property type="project" value="InterPro"/>
</dbReference>
<dbReference type="Gene3D" id="3.60.10.10">
    <property type="entry name" value="Endonuclease/exonuclease/phosphatase"/>
    <property type="match status" value="1"/>
</dbReference>
<evidence type="ECO:0000313" key="3">
    <source>
        <dbReference type="Proteomes" id="UP000018680"/>
    </source>
</evidence>
<reference evidence="2 3" key="1">
    <citation type="journal article" date="2015" name="Stand. Genomic Sci.">
        <title>Complete genome sequence and description of Salinispira pacifica gen. nov., sp. nov., a novel spirochaete isolated form a hypersaline microbial mat.</title>
        <authorList>
            <person name="Ben Hania W."/>
            <person name="Joseph M."/>
            <person name="Schumann P."/>
            <person name="Bunk B."/>
            <person name="Fiebig A."/>
            <person name="Sproer C."/>
            <person name="Klenk H.P."/>
            <person name="Fardeau M.L."/>
            <person name="Spring S."/>
        </authorList>
    </citation>
    <scope>NUCLEOTIDE SEQUENCE [LARGE SCALE GENOMIC DNA]</scope>
    <source>
        <strain evidence="2 3">L21-RPul-D2</strain>
    </source>
</reference>
<evidence type="ECO:0000259" key="1">
    <source>
        <dbReference type="Pfam" id="PF19580"/>
    </source>
</evidence>
<proteinExistence type="predicted"/>
<dbReference type="HOGENOM" id="CLU_058239_0_0_12"/>
<gene>
    <name evidence="2" type="ORF">L21SP2_2843</name>
</gene>
<name>V5WM60_9SPIO</name>
<organism evidence="2 3">
    <name type="scientific">Salinispira pacifica</name>
    <dbReference type="NCBI Taxonomy" id="1307761"/>
    <lineage>
        <taxon>Bacteria</taxon>
        <taxon>Pseudomonadati</taxon>
        <taxon>Spirochaetota</taxon>
        <taxon>Spirochaetia</taxon>
        <taxon>Spirochaetales</taxon>
        <taxon>Spirochaetaceae</taxon>
        <taxon>Salinispira</taxon>
    </lineage>
</organism>
<dbReference type="InterPro" id="IPR005135">
    <property type="entry name" value="Endo/exonuclease/phosphatase"/>
</dbReference>
<dbReference type="STRING" id="1307761.L21SP2_2843"/>
<protein>
    <recommendedName>
        <fullName evidence="1">Endonuclease/exonuclease/phosphatase domain-containing protein</fullName>
    </recommendedName>
</protein>
<dbReference type="AlphaFoldDB" id="V5WM60"/>
<evidence type="ECO:0000313" key="2">
    <source>
        <dbReference type="EMBL" id="AHC16191.1"/>
    </source>
</evidence>
<dbReference type="KEGG" id="slr:L21SP2_2843"/>
<accession>V5WM60</accession>
<dbReference type="eggNOG" id="COG3568">
    <property type="taxonomic scope" value="Bacteria"/>
</dbReference>
<dbReference type="PANTHER" id="PTHR42834">
    <property type="entry name" value="ENDONUCLEASE/EXONUCLEASE/PHOSPHATASE FAMILY PROTEIN (AFU_ORTHOLOGUE AFUA_3G09210)"/>
    <property type="match status" value="1"/>
</dbReference>
<sequence>MLSKRRSTRFFASVLKHPNVVIDSAGRNDPDPGTYPGTGPLLLVCALLCFVSCQVQQPEADHLRILSYNVQTLFNDVNDGGEFPEFIPHPQDWNSKKYHNRLRRLSRVLRDMVPGGPDIIILQEIENASVLSDLNSLYLRDLGYRSGFSASSESASPLSLGVLTRLKVLNRKVHGVQVGAESRRPVLELSLELPGGGTLIVFAFHWKSKLGDRGGESAELRRAESRQLASLLSTRRREFPHAAMLVAGDANEDIHEGFLNPVSGDPYSGALLPVDVFSGAEPLPHGIVAVDMQFPDLRQFPGTPLMLAGAGSLDDPLLKKYLLESGDPPVMYHFWGKPRAQLEETGTEVAGSYAYSGRWERIDQLAVNETLLENCGYSRCEFQVGNLWYLLDGDGEPAAYRSHNGYGYSDHLPLLLVLRE</sequence>
<dbReference type="SUPFAM" id="SSF56219">
    <property type="entry name" value="DNase I-like"/>
    <property type="match status" value="1"/>
</dbReference>
<feature type="domain" description="Endonuclease/exonuclease/phosphatase" evidence="1">
    <location>
        <begin position="65"/>
        <end position="255"/>
    </location>
</feature>
<dbReference type="InterPro" id="IPR036691">
    <property type="entry name" value="Endo/exonu/phosph_ase_sf"/>
</dbReference>
<dbReference type="OrthoDB" id="184983at2"/>
<keyword evidence="3" id="KW-1185">Reference proteome</keyword>
<dbReference type="RefSeq" id="WP_024269088.1">
    <property type="nucleotide sequence ID" value="NC_023035.1"/>
</dbReference>
<dbReference type="PANTHER" id="PTHR42834:SF1">
    <property type="entry name" value="ENDONUCLEASE_EXONUCLEASE_PHOSPHATASE FAMILY PROTEIN (AFU_ORTHOLOGUE AFUA_3G09210)"/>
    <property type="match status" value="1"/>
</dbReference>
<dbReference type="EMBL" id="CP006939">
    <property type="protein sequence ID" value="AHC16191.1"/>
    <property type="molecule type" value="Genomic_DNA"/>
</dbReference>
<dbReference type="Proteomes" id="UP000018680">
    <property type="component" value="Chromosome"/>
</dbReference>
<dbReference type="Pfam" id="PF19580">
    <property type="entry name" value="Exo_endo_phos_3"/>
    <property type="match status" value="1"/>
</dbReference>